<protein>
    <submittedName>
        <fullName evidence="2">Uncharacterized protein</fullName>
    </submittedName>
</protein>
<evidence type="ECO:0000313" key="3">
    <source>
        <dbReference type="Proteomes" id="UP000800038"/>
    </source>
</evidence>
<dbReference type="AlphaFoldDB" id="A0A6A5S622"/>
<name>A0A6A5S622_9PLEO</name>
<evidence type="ECO:0000313" key="2">
    <source>
        <dbReference type="EMBL" id="KAF1935532.1"/>
    </source>
</evidence>
<accession>A0A6A5S622</accession>
<feature type="chain" id="PRO_5025460031" evidence="1">
    <location>
        <begin position="22"/>
        <end position="87"/>
    </location>
</feature>
<keyword evidence="1" id="KW-0732">Signal</keyword>
<reference evidence="2" key="1">
    <citation type="journal article" date="2020" name="Stud. Mycol.">
        <title>101 Dothideomycetes genomes: a test case for predicting lifestyles and emergence of pathogens.</title>
        <authorList>
            <person name="Haridas S."/>
            <person name="Albert R."/>
            <person name="Binder M."/>
            <person name="Bloem J."/>
            <person name="Labutti K."/>
            <person name="Salamov A."/>
            <person name="Andreopoulos B."/>
            <person name="Baker S."/>
            <person name="Barry K."/>
            <person name="Bills G."/>
            <person name="Bluhm B."/>
            <person name="Cannon C."/>
            <person name="Castanera R."/>
            <person name="Culley D."/>
            <person name="Daum C."/>
            <person name="Ezra D."/>
            <person name="Gonzalez J."/>
            <person name="Henrissat B."/>
            <person name="Kuo A."/>
            <person name="Liang C."/>
            <person name="Lipzen A."/>
            <person name="Lutzoni F."/>
            <person name="Magnuson J."/>
            <person name="Mondo S."/>
            <person name="Nolan M."/>
            <person name="Ohm R."/>
            <person name="Pangilinan J."/>
            <person name="Park H.-J."/>
            <person name="Ramirez L."/>
            <person name="Alfaro M."/>
            <person name="Sun H."/>
            <person name="Tritt A."/>
            <person name="Yoshinaga Y."/>
            <person name="Zwiers L.-H."/>
            <person name="Turgeon B."/>
            <person name="Goodwin S."/>
            <person name="Spatafora J."/>
            <person name="Crous P."/>
            <person name="Grigoriev I."/>
        </authorList>
    </citation>
    <scope>NUCLEOTIDE SEQUENCE</scope>
    <source>
        <strain evidence="2">CBS 161.51</strain>
    </source>
</reference>
<feature type="signal peptide" evidence="1">
    <location>
        <begin position="1"/>
        <end position="21"/>
    </location>
</feature>
<proteinExistence type="predicted"/>
<dbReference type="Proteomes" id="UP000800038">
    <property type="component" value="Unassembled WGS sequence"/>
</dbReference>
<evidence type="ECO:0000256" key="1">
    <source>
        <dbReference type="SAM" id="SignalP"/>
    </source>
</evidence>
<keyword evidence="3" id="KW-1185">Reference proteome</keyword>
<dbReference type="EMBL" id="ML976258">
    <property type="protein sequence ID" value="KAF1935532.1"/>
    <property type="molecule type" value="Genomic_DNA"/>
</dbReference>
<gene>
    <name evidence="2" type="ORF">EJ02DRAFT_460293</name>
</gene>
<organism evidence="2 3">
    <name type="scientific">Clathrospora elynae</name>
    <dbReference type="NCBI Taxonomy" id="706981"/>
    <lineage>
        <taxon>Eukaryota</taxon>
        <taxon>Fungi</taxon>
        <taxon>Dikarya</taxon>
        <taxon>Ascomycota</taxon>
        <taxon>Pezizomycotina</taxon>
        <taxon>Dothideomycetes</taxon>
        <taxon>Pleosporomycetidae</taxon>
        <taxon>Pleosporales</taxon>
        <taxon>Diademaceae</taxon>
        <taxon>Clathrospora</taxon>
    </lineage>
</organism>
<sequence length="87" mass="9484">MKFNILALTTTLALLTTPSLAKDASGHCIIVRGTAGRGVRPKLPECRRCLHQAVLTEACYDCSWACLKHTGPEQRQCIVCMHEKGGC</sequence>